<dbReference type="KEGG" id="azc:AZC_4010"/>
<dbReference type="STRING" id="438753.AZC_4010"/>
<organism evidence="7 8">
    <name type="scientific">Azorhizobium caulinodans (strain ATCC 43989 / DSM 5975 / JCM 20966 / LMG 6465 / NBRC 14845 / NCIMB 13405 / ORS 571)</name>
    <dbReference type="NCBI Taxonomy" id="438753"/>
    <lineage>
        <taxon>Bacteria</taxon>
        <taxon>Pseudomonadati</taxon>
        <taxon>Pseudomonadota</taxon>
        <taxon>Alphaproteobacteria</taxon>
        <taxon>Hyphomicrobiales</taxon>
        <taxon>Xanthobacteraceae</taxon>
        <taxon>Azorhizobium</taxon>
    </lineage>
</organism>
<gene>
    <name evidence="7" type="primary">lysE</name>
    <name evidence="7" type="ordered locus">AZC_4010</name>
</gene>
<comment type="subcellular location">
    <subcellularLocation>
        <location evidence="1">Cell membrane</location>
        <topology evidence="1">Multi-pass membrane protein</topology>
    </subcellularLocation>
</comment>
<evidence type="ECO:0000256" key="6">
    <source>
        <dbReference type="SAM" id="Phobius"/>
    </source>
</evidence>
<keyword evidence="2" id="KW-1003">Cell membrane</keyword>
<sequence>MSSHLAEFLTIMAVFSLAAVTPGPDFAMVVRQSVVRGRRAGIITSFGIGAAIFFHAAYTVAGIGLLVAHSILAFNVLKWAGAAYLFYVGVKTWRAPPPSYQVDLADAPAPAVAPRRYGDASDFTLGFLTNALNPKAVLFFLSIFTTVVSPTTPQSMQMGYAAGMAGLLVVWFTLVSVFFTGRAVQAQLSRIGRWFNRITGAALVGLGIRLAFQRASAH</sequence>
<dbReference type="InterPro" id="IPR001123">
    <property type="entry name" value="LeuE-type"/>
</dbReference>
<feature type="transmembrane region" description="Helical" evidence="6">
    <location>
        <begin position="160"/>
        <end position="182"/>
    </location>
</feature>
<dbReference type="GO" id="GO:0015171">
    <property type="term" value="F:amino acid transmembrane transporter activity"/>
    <property type="evidence" value="ECO:0007669"/>
    <property type="project" value="TreeGrafter"/>
</dbReference>
<dbReference type="HOGENOM" id="CLU_079569_0_1_5"/>
<dbReference type="PANTHER" id="PTHR30086:SF21">
    <property type="entry name" value="TRANSPORT PROTEIN"/>
    <property type="match status" value="1"/>
</dbReference>
<feature type="transmembrane region" description="Helical" evidence="6">
    <location>
        <begin position="42"/>
        <end position="65"/>
    </location>
</feature>
<dbReference type="Pfam" id="PF01810">
    <property type="entry name" value="LysE"/>
    <property type="match status" value="1"/>
</dbReference>
<proteinExistence type="predicted"/>
<keyword evidence="5 6" id="KW-0472">Membrane</keyword>
<feature type="transmembrane region" description="Helical" evidence="6">
    <location>
        <begin position="194"/>
        <end position="212"/>
    </location>
</feature>
<reference evidence="8" key="2">
    <citation type="submission" date="2007-04" db="EMBL/GenBank/DDBJ databases">
        <title>Complete genome sequence of the nitrogen-fixing bacterium Azorhizobium caulinodans ORS571.</title>
        <authorList>
            <person name="Lee K.B."/>
            <person name="Backer P.D."/>
            <person name="Aono T."/>
            <person name="Liu C.T."/>
            <person name="Suzuki S."/>
            <person name="Suzuki T."/>
            <person name="Kaneko T."/>
            <person name="Yamada M."/>
            <person name="Tabata S."/>
            <person name="Kupfer D.M."/>
            <person name="Najar F.Z."/>
            <person name="Wiley G.B."/>
            <person name="Roe B."/>
            <person name="Binnewies T."/>
            <person name="Ussery D."/>
            <person name="Vereecke D."/>
            <person name="Gevers D."/>
            <person name="Holsters M."/>
            <person name="Oyaizu H."/>
        </authorList>
    </citation>
    <scope>NUCLEOTIDE SEQUENCE [LARGE SCALE GENOMIC DNA]</scope>
    <source>
        <strain evidence="8">ATCC 43989 / DSM 5975 / JCM 20966 / LMG 6465 / NBRC 14845 / NCIMB 13405 / ORS 571</strain>
    </source>
</reference>
<reference evidence="7 8" key="5">
    <citation type="journal article" date="2010" name="Appl. Environ. Microbiol.">
        <title>phrR-like gene praR of Azorhizobium caulinodans ORS571 is essential for symbiosis with Sesbania rostrata and is involved in expression of reb genes.</title>
        <authorList>
            <person name="Akiba N."/>
            <person name="Aono T."/>
            <person name="Toyazaki H."/>
            <person name="Sato S."/>
            <person name="Oyaizu H."/>
        </authorList>
    </citation>
    <scope>NUCLEOTIDE SEQUENCE [LARGE SCALE GENOMIC DNA]</scope>
    <source>
        <strain evidence="8">ATCC 43989 / DSM 5975 / JCM 20966 / LMG 6465 / NBRC 14845 / NCIMB 13405 / ORS 571</strain>
    </source>
</reference>
<evidence type="ECO:0000256" key="3">
    <source>
        <dbReference type="ARBA" id="ARBA00022692"/>
    </source>
</evidence>
<evidence type="ECO:0000256" key="1">
    <source>
        <dbReference type="ARBA" id="ARBA00004651"/>
    </source>
</evidence>
<dbReference type="AlphaFoldDB" id="A8ILA9"/>
<accession>A8ILA9</accession>
<keyword evidence="8" id="KW-1185">Reference proteome</keyword>
<evidence type="ECO:0000313" key="8">
    <source>
        <dbReference type="Proteomes" id="UP000000270"/>
    </source>
</evidence>
<evidence type="ECO:0000256" key="5">
    <source>
        <dbReference type="ARBA" id="ARBA00023136"/>
    </source>
</evidence>
<reference evidence="7 8" key="3">
    <citation type="journal article" date="2008" name="BMC Genomics">
        <title>The genome of the versatile nitrogen fixer Azorhizobium caulinodans ORS571.</title>
        <authorList>
            <person name="Lee KB."/>
            <person name="Backer P.D."/>
            <person name="Aono T."/>
            <person name="Liu CT."/>
            <person name="Suzuki S."/>
            <person name="Suzuki T."/>
            <person name="Kaneko T."/>
            <person name="Yamada M."/>
            <person name="Tabata S."/>
            <person name="Kupfer D.M."/>
            <person name="Najar F.Z."/>
            <person name="Wiley G.B."/>
            <person name="Roe B."/>
            <person name="Binnewies T.T."/>
            <person name="Ussery D.W."/>
            <person name="D'Haeze W."/>
            <person name="Herder J.D."/>
            <person name="Gevers D."/>
            <person name="Vereecke D."/>
            <person name="Holsters M."/>
            <person name="Oyaizu H."/>
        </authorList>
    </citation>
    <scope>NUCLEOTIDE SEQUENCE [LARGE SCALE GENOMIC DNA]</scope>
    <source>
        <strain evidence="8">ATCC 43989 / DSM 5975 / JCM 20966 / LMG 6465 / NBRC 14845 / NCIMB 13405 / ORS 571</strain>
    </source>
</reference>
<feature type="transmembrane region" description="Helical" evidence="6">
    <location>
        <begin position="71"/>
        <end position="90"/>
    </location>
</feature>
<dbReference type="GO" id="GO:0005886">
    <property type="term" value="C:plasma membrane"/>
    <property type="evidence" value="ECO:0007669"/>
    <property type="project" value="UniProtKB-SubCell"/>
</dbReference>
<feature type="transmembrane region" description="Helical" evidence="6">
    <location>
        <begin position="125"/>
        <end position="148"/>
    </location>
</feature>
<dbReference type="RefSeq" id="WP_012172530.1">
    <property type="nucleotide sequence ID" value="NC_009937.1"/>
</dbReference>
<name>A8ILA9_AZOC5</name>
<feature type="transmembrane region" description="Helical" evidence="6">
    <location>
        <begin position="6"/>
        <end position="30"/>
    </location>
</feature>
<dbReference type="PANTHER" id="PTHR30086">
    <property type="entry name" value="ARGININE EXPORTER PROTEIN ARGO"/>
    <property type="match status" value="1"/>
</dbReference>
<reference evidence="7 8" key="1">
    <citation type="journal article" date="2007" name="Appl. Environ. Microbiol.">
        <title>Rhizobial factors required for stem nodule maturation and maintenance in Sesbania rostrata-Azorhizobium caulinodans ORS571 symbiosis.</title>
        <authorList>
            <person name="Suzuki S."/>
            <person name="Aono T."/>
            <person name="Lee KB."/>
            <person name="Suzuki T."/>
            <person name="Liu CT."/>
            <person name="Miwa H."/>
            <person name="Wakao S."/>
            <person name="Iki T."/>
            <person name="Oyaizu H."/>
        </authorList>
    </citation>
    <scope>NUCLEOTIDE SEQUENCE [LARGE SCALE GENOMIC DNA]</scope>
    <source>
        <strain evidence="8">ATCC 43989 / DSM 5975 / JCM 20966 / LMG 6465 / NBRC 14845 / NCIMB 13405 / ORS 571</strain>
    </source>
</reference>
<dbReference type="Proteomes" id="UP000000270">
    <property type="component" value="Chromosome"/>
</dbReference>
<reference evidence="7 8" key="6">
    <citation type="journal article" date="2011" name="Appl. Environ. Microbiol.">
        <title>Involvement of the azorhizobial chromosome partition gene (parA) in the onset of bacteroid differentiation during Sesbania rostrata stem nodule development.</title>
        <authorList>
            <person name="Liu CT."/>
            <person name="Lee KB."/>
            <person name="Wang YS."/>
            <person name="Peng MH."/>
            <person name="Lee KT."/>
            <person name="Suzuki S."/>
            <person name="Suzuki T."/>
            <person name="Oyaizu H."/>
        </authorList>
    </citation>
    <scope>NUCLEOTIDE SEQUENCE [LARGE SCALE GENOMIC DNA]</scope>
    <source>
        <strain evidence="8">ATCC 43989 / DSM 5975 / JCM 20966 / LMG 6465 / NBRC 14845 / NCIMB 13405 / ORS 571</strain>
    </source>
</reference>
<evidence type="ECO:0000256" key="2">
    <source>
        <dbReference type="ARBA" id="ARBA00022475"/>
    </source>
</evidence>
<evidence type="ECO:0000256" key="4">
    <source>
        <dbReference type="ARBA" id="ARBA00022989"/>
    </source>
</evidence>
<dbReference type="EMBL" id="AP009384">
    <property type="protein sequence ID" value="BAF90008.1"/>
    <property type="molecule type" value="Genomic_DNA"/>
</dbReference>
<dbReference type="PIRSF" id="PIRSF006324">
    <property type="entry name" value="LeuE"/>
    <property type="match status" value="1"/>
</dbReference>
<keyword evidence="3 6" id="KW-0812">Transmembrane</keyword>
<dbReference type="eggNOG" id="COG1280">
    <property type="taxonomic scope" value="Bacteria"/>
</dbReference>
<protein>
    <submittedName>
        <fullName evidence="7">Putative amino acid efflux protein</fullName>
    </submittedName>
</protein>
<evidence type="ECO:0000313" key="7">
    <source>
        <dbReference type="EMBL" id="BAF90008.1"/>
    </source>
</evidence>
<reference evidence="7 8" key="4">
    <citation type="journal article" date="2009" name="Appl. Environ. Microbiol.">
        <title>Comparative genome-wide transcriptional profiling of Azorhizobium caulinodans ORS571 grown under free-living and symbiotic conditions.</title>
        <authorList>
            <person name="Tsukada S."/>
            <person name="Aono T."/>
            <person name="Akiba N."/>
            <person name="Lee KB."/>
            <person name="Liu CT."/>
            <person name="Toyazaki H."/>
            <person name="Oyaizu H."/>
        </authorList>
    </citation>
    <scope>NUCLEOTIDE SEQUENCE [LARGE SCALE GENOMIC DNA]</scope>
    <source>
        <strain evidence="8">ATCC 43989 / DSM 5975 / JCM 20966 / LMG 6465 / NBRC 14845 / NCIMB 13405 / ORS 571</strain>
    </source>
</reference>
<keyword evidence="4 6" id="KW-1133">Transmembrane helix</keyword>